<dbReference type="Pfam" id="PF11363">
    <property type="entry name" value="DUF3164"/>
    <property type="match status" value="1"/>
</dbReference>
<dbReference type="InterPro" id="IPR021505">
    <property type="entry name" value="Phage_B3_Orf6"/>
</dbReference>
<keyword evidence="2" id="KW-1185">Reference proteome</keyword>
<sequence>MNTQTTLNAEPGIIPLGYRKDAKGRLVPEAQIPAIDQERDQLVREIVHSAMQIQHFLNEFKIKAMADIAAFVELSAEQYGVKLGGNKGNVQLISFDGLYKVLRAVAENITFDERLQAAKTLIDECLIEWSENAPSELRAIVQDAFDVDKQGKISTGKILTLRRYKIDDDRWQRAMKAISDAIQVTGTKPYIRVYKRDAAGEYRLLNLDVAAV</sequence>
<organism evidence="1 2">
    <name type="scientific">Lysobacter yananisis</name>
    <dbReference type="NCBI Taxonomy" id="1003114"/>
    <lineage>
        <taxon>Bacteria</taxon>
        <taxon>Pseudomonadati</taxon>
        <taxon>Pseudomonadota</taxon>
        <taxon>Gammaproteobacteria</taxon>
        <taxon>Lysobacterales</taxon>
        <taxon>Lysobacteraceae</taxon>
        <taxon>Lysobacter</taxon>
    </lineage>
</organism>
<dbReference type="RefSeq" id="WP_309152115.1">
    <property type="nucleotide sequence ID" value="NZ_CP133568.1"/>
</dbReference>
<name>A0ABY9P8E0_9GAMM</name>
<proteinExistence type="predicted"/>
<protein>
    <submittedName>
        <fullName evidence="1">DUF3164 family protein</fullName>
    </submittedName>
</protein>
<evidence type="ECO:0000313" key="1">
    <source>
        <dbReference type="EMBL" id="WMT03338.1"/>
    </source>
</evidence>
<accession>A0ABY9P8E0</accession>
<dbReference type="Proteomes" id="UP001229313">
    <property type="component" value="Chromosome"/>
</dbReference>
<gene>
    <name evidence="1" type="ORF">RDV84_00335</name>
</gene>
<evidence type="ECO:0000313" key="2">
    <source>
        <dbReference type="Proteomes" id="UP001229313"/>
    </source>
</evidence>
<dbReference type="EMBL" id="CP133568">
    <property type="protein sequence ID" value="WMT03338.1"/>
    <property type="molecule type" value="Genomic_DNA"/>
</dbReference>
<reference evidence="1 2" key="1">
    <citation type="submission" date="2023-08" db="EMBL/GenBank/DDBJ databases">
        <title>The whole genome sequence of Lysobacter yananisis.</title>
        <authorList>
            <person name="Sun H."/>
        </authorList>
    </citation>
    <scope>NUCLEOTIDE SEQUENCE [LARGE SCALE GENOMIC DNA]</scope>
    <source>
        <strain evidence="1 2">SNNU513</strain>
    </source>
</reference>